<organism evidence="2 3">
    <name type="scientific">Myxacorys almedinensis A</name>
    <dbReference type="NCBI Taxonomy" id="2690445"/>
    <lineage>
        <taxon>Bacteria</taxon>
        <taxon>Bacillati</taxon>
        <taxon>Cyanobacteriota</taxon>
        <taxon>Cyanophyceae</taxon>
        <taxon>Leptolyngbyales</taxon>
        <taxon>Leptolyngbyaceae</taxon>
        <taxon>Myxacorys</taxon>
        <taxon>Myxacorys almedinensis</taxon>
    </lineage>
</organism>
<evidence type="ECO:0000313" key="2">
    <source>
        <dbReference type="EMBL" id="NDJ17785.1"/>
    </source>
</evidence>
<evidence type="ECO:0000313" key="3">
    <source>
        <dbReference type="Proteomes" id="UP000646053"/>
    </source>
</evidence>
<accession>A0A8J7Z201</accession>
<protein>
    <submittedName>
        <fullName evidence="2">TIGR02588 family protein</fullName>
    </submittedName>
</protein>
<gene>
    <name evidence="2" type="ORF">GS601_10855</name>
</gene>
<comment type="caution">
    <text evidence="2">The sequence shown here is derived from an EMBL/GenBank/DDBJ whole genome shotgun (WGS) entry which is preliminary data.</text>
</comment>
<proteinExistence type="predicted"/>
<reference evidence="2" key="1">
    <citation type="submission" date="2019-12" db="EMBL/GenBank/DDBJ databases">
        <title>High-Quality draft genome sequences of three cyanobacteria isolated from the limestone walls of the Old Cathedral of Coimbra.</title>
        <authorList>
            <person name="Tiago I."/>
            <person name="Soares F."/>
            <person name="Portugal A."/>
        </authorList>
    </citation>
    <scope>NUCLEOTIDE SEQUENCE</scope>
    <source>
        <strain evidence="2">A</strain>
    </source>
</reference>
<keyword evidence="1" id="KW-0472">Membrane</keyword>
<dbReference type="Proteomes" id="UP000646053">
    <property type="component" value="Unassembled WGS sequence"/>
</dbReference>
<dbReference type="RefSeq" id="WP_162423295.1">
    <property type="nucleotide sequence ID" value="NZ_WVIE01000010.1"/>
</dbReference>
<dbReference type="NCBIfam" id="TIGR02588">
    <property type="entry name" value="TIGR02588 family protein"/>
    <property type="match status" value="1"/>
</dbReference>
<evidence type="ECO:0000256" key="1">
    <source>
        <dbReference type="SAM" id="Phobius"/>
    </source>
</evidence>
<keyword evidence="1" id="KW-1133">Transmembrane helix</keyword>
<keyword evidence="3" id="KW-1185">Reference proteome</keyword>
<name>A0A8J7Z201_9CYAN</name>
<sequence>MTSSPQSPQGKSSDKPQRTVAEWTTFGIASGILGAIAGLVIYAWATEDARPPVVEVQPSPEIREAKGKFYVPFTVSNTGGETVESVQVIAELRVNGQIEESGDQHIDFLSDGETQEGAFIFRRDPRQGNLTVRVASYKLP</sequence>
<dbReference type="EMBL" id="WVIE01000010">
    <property type="protein sequence ID" value="NDJ17785.1"/>
    <property type="molecule type" value="Genomic_DNA"/>
</dbReference>
<dbReference type="InterPro" id="IPR013417">
    <property type="entry name" value="CHP02588"/>
</dbReference>
<dbReference type="AlphaFoldDB" id="A0A8J7Z201"/>
<feature type="transmembrane region" description="Helical" evidence="1">
    <location>
        <begin position="20"/>
        <end position="45"/>
    </location>
</feature>
<keyword evidence="1" id="KW-0812">Transmembrane</keyword>